<evidence type="ECO:0000313" key="1">
    <source>
        <dbReference type="EMBL" id="OXA56570.1"/>
    </source>
</evidence>
<reference evidence="1 2" key="1">
    <citation type="submission" date="2015-12" db="EMBL/GenBank/DDBJ databases">
        <title>The genome of Folsomia candida.</title>
        <authorList>
            <person name="Faddeeva A."/>
            <person name="Derks M.F."/>
            <person name="Anvar Y."/>
            <person name="Smit S."/>
            <person name="Van Straalen N."/>
            <person name="Roelofs D."/>
        </authorList>
    </citation>
    <scope>NUCLEOTIDE SEQUENCE [LARGE SCALE GENOMIC DNA]</scope>
    <source>
        <strain evidence="1 2">VU population</strain>
        <tissue evidence="1">Whole body</tissue>
    </source>
</reference>
<protein>
    <submittedName>
        <fullName evidence="1">Uncharacterized protein</fullName>
    </submittedName>
</protein>
<sequence length="244" mass="27200">MPMTKPSISIKCNPFLKMSSFKFRTSVIEMLLPLLWLAACLNFAVGYVQEITLYTEPNQEGNAFRFRTKEPDLSPHYSVLLGEVKSHCYMGFWRAFEQRNYTSSFTFGGGIANAQPRCGNIALATTLSLRYMGPLETTTPSVSIYSGPTPGAQLDGIELTYTSLAATNFGFIPTNLVLTGRSSWTGFVNDDFTGNSTCFSTTELIRYTNLAGKEIRSLIQGCNARYNSEYYDIDKFSGQNMLNE</sequence>
<keyword evidence="2" id="KW-1185">Reference proteome</keyword>
<proteinExistence type="predicted"/>
<dbReference type="OMA" id="ANAQPRC"/>
<organism evidence="1 2">
    <name type="scientific">Folsomia candida</name>
    <name type="common">Springtail</name>
    <dbReference type="NCBI Taxonomy" id="158441"/>
    <lineage>
        <taxon>Eukaryota</taxon>
        <taxon>Metazoa</taxon>
        <taxon>Ecdysozoa</taxon>
        <taxon>Arthropoda</taxon>
        <taxon>Hexapoda</taxon>
        <taxon>Collembola</taxon>
        <taxon>Entomobryomorpha</taxon>
        <taxon>Isotomoidea</taxon>
        <taxon>Isotomidae</taxon>
        <taxon>Proisotominae</taxon>
        <taxon>Folsomia</taxon>
    </lineage>
</organism>
<name>A0A226EH20_FOLCA</name>
<dbReference type="Proteomes" id="UP000198287">
    <property type="component" value="Unassembled WGS sequence"/>
</dbReference>
<gene>
    <name evidence="1" type="ORF">Fcan01_08851</name>
</gene>
<dbReference type="InterPro" id="IPR011024">
    <property type="entry name" value="G_crystallin-like"/>
</dbReference>
<evidence type="ECO:0000313" key="2">
    <source>
        <dbReference type="Proteomes" id="UP000198287"/>
    </source>
</evidence>
<dbReference type="AlphaFoldDB" id="A0A226EH20"/>
<dbReference type="SUPFAM" id="SSF49695">
    <property type="entry name" value="gamma-Crystallin-like"/>
    <property type="match status" value="1"/>
</dbReference>
<dbReference type="EMBL" id="LNIX01000004">
    <property type="protein sequence ID" value="OXA56570.1"/>
    <property type="molecule type" value="Genomic_DNA"/>
</dbReference>
<accession>A0A226EH20</accession>
<comment type="caution">
    <text evidence="1">The sequence shown here is derived from an EMBL/GenBank/DDBJ whole genome shotgun (WGS) entry which is preliminary data.</text>
</comment>